<name>A0A8D4VPU8_9GAMM</name>
<dbReference type="EMBL" id="AP019782">
    <property type="protein sequence ID" value="BBL72233.1"/>
    <property type="molecule type" value="Genomic_DNA"/>
</dbReference>
<dbReference type="AlphaFoldDB" id="A0A8D4VPU8"/>
<accession>A0A8D4VPU8</accession>
<protein>
    <recommendedName>
        <fullName evidence="3">DUF721 domain-containing protein</fullName>
    </recommendedName>
</protein>
<organism evidence="1 2">
    <name type="scientific">Methylogaea oryzae</name>
    <dbReference type="NCBI Taxonomy" id="1295382"/>
    <lineage>
        <taxon>Bacteria</taxon>
        <taxon>Pseudomonadati</taxon>
        <taxon>Pseudomonadota</taxon>
        <taxon>Gammaproteobacteria</taxon>
        <taxon>Methylococcales</taxon>
        <taxon>Methylococcaceae</taxon>
        <taxon>Methylogaea</taxon>
    </lineage>
</organism>
<proteinExistence type="predicted"/>
<evidence type="ECO:0000313" key="2">
    <source>
        <dbReference type="Proteomes" id="UP000824988"/>
    </source>
</evidence>
<dbReference type="KEGG" id="moz:MoryE10_28390"/>
<evidence type="ECO:0008006" key="3">
    <source>
        <dbReference type="Google" id="ProtNLM"/>
    </source>
</evidence>
<gene>
    <name evidence="1" type="ORF">MoryE10_28390</name>
</gene>
<dbReference type="RefSeq" id="WP_054773157.1">
    <property type="nucleotide sequence ID" value="NZ_AP019782.1"/>
</dbReference>
<keyword evidence="2" id="KW-1185">Reference proteome</keyword>
<sequence>MRNAKDFLPRQTASQLAQRLALHQNLLAATRRALPSFLREHCRGCWLNRRGQLIVEVDGQEYAAQIRFFLVAIQEAVTKASAAQVAQVQLRTAAPAARSSSSQAVATATSTELIAQEAAASHIPEISGALSRLAASMAGRRRKKSEGDAE</sequence>
<dbReference type="Proteomes" id="UP000824988">
    <property type="component" value="Chromosome"/>
</dbReference>
<reference evidence="1" key="1">
    <citation type="submission" date="2019-06" db="EMBL/GenBank/DDBJ databases">
        <title>Complete genome sequence of Methylogaea oryzae strain JCM16910.</title>
        <authorList>
            <person name="Asakawa S."/>
        </authorList>
    </citation>
    <scope>NUCLEOTIDE SEQUENCE</scope>
    <source>
        <strain evidence="1">E10</strain>
    </source>
</reference>
<evidence type="ECO:0000313" key="1">
    <source>
        <dbReference type="EMBL" id="BBL72233.1"/>
    </source>
</evidence>